<evidence type="ECO:0000256" key="1">
    <source>
        <dbReference type="SAM" id="SignalP"/>
    </source>
</evidence>
<dbReference type="EMBL" id="JAOYOD010000001">
    <property type="protein sequence ID" value="MCV9387899.1"/>
    <property type="molecule type" value="Genomic_DNA"/>
</dbReference>
<name>A0ABT3CWB5_9BACT</name>
<proteinExistence type="predicted"/>
<evidence type="ECO:0000313" key="2">
    <source>
        <dbReference type="EMBL" id="MCV9387899.1"/>
    </source>
</evidence>
<dbReference type="RefSeq" id="WP_264138714.1">
    <property type="nucleotide sequence ID" value="NZ_JAOYOD010000001.1"/>
</dbReference>
<evidence type="ECO:0008006" key="4">
    <source>
        <dbReference type="Google" id="ProtNLM"/>
    </source>
</evidence>
<gene>
    <name evidence="2" type="ORF">N7U62_14550</name>
</gene>
<sequence length="373" mass="41081">MKTLRLFYYWLVFGCAAVLYSCADEGGFTASGDLSPLIAVNGPVGTSTVFSSDGDLNFNILVSDDNGLTQFTLFSEDLGVDIDSVLDGTKLYNFKSAVAVSSDFGSFPVVVTATDNGGNTSVDTLLLTKEQGASQFIYAVGDVSWNDWDPSKAMLMSPDEEDGWYAITLYSDGDDDGVKFIGQLDWAPNNWGLVDTNDPGLGMVNDDSSGKILLDQGYSIVRFNPTIMQYTVELITEELPTPNGQFHVMGCGFQDLSGSDIDLCWDPSKAYPMDQDAKNPYLYRATIGFSDAVDLKFNGNQSWDDLDWGFPEVFEDDPSTGDVEENKLAPEGNVLWTETAKKYGADWKFFNRQGTYELILDEYLGKAQIRRVN</sequence>
<dbReference type="PROSITE" id="PS51257">
    <property type="entry name" value="PROKAR_LIPOPROTEIN"/>
    <property type="match status" value="1"/>
</dbReference>
<feature type="chain" id="PRO_5047254867" description="Cadherin domain-containing protein" evidence="1">
    <location>
        <begin position="24"/>
        <end position="373"/>
    </location>
</feature>
<keyword evidence="1" id="KW-0732">Signal</keyword>
<organism evidence="2 3">
    <name type="scientific">Reichenbachiella ulvae</name>
    <dbReference type="NCBI Taxonomy" id="2980104"/>
    <lineage>
        <taxon>Bacteria</taxon>
        <taxon>Pseudomonadati</taxon>
        <taxon>Bacteroidota</taxon>
        <taxon>Cytophagia</taxon>
        <taxon>Cytophagales</taxon>
        <taxon>Reichenbachiellaceae</taxon>
        <taxon>Reichenbachiella</taxon>
    </lineage>
</organism>
<feature type="signal peptide" evidence="1">
    <location>
        <begin position="1"/>
        <end position="23"/>
    </location>
</feature>
<accession>A0ABT3CWB5</accession>
<keyword evidence="3" id="KW-1185">Reference proteome</keyword>
<comment type="caution">
    <text evidence="2">The sequence shown here is derived from an EMBL/GenBank/DDBJ whole genome shotgun (WGS) entry which is preliminary data.</text>
</comment>
<reference evidence="2 3" key="1">
    <citation type="submission" date="2022-10" db="EMBL/GenBank/DDBJ databases">
        <title>Comparative genomics and taxonomic characterization of three novel marine species of genus Reichenbachiella exhibiting antioxidant and polysaccharide degradation activities.</title>
        <authorList>
            <person name="Muhammad N."/>
            <person name="Lee Y.-J."/>
            <person name="Ko J."/>
            <person name="Kim S.-G."/>
        </authorList>
    </citation>
    <scope>NUCLEOTIDE SEQUENCE [LARGE SCALE GENOMIC DNA]</scope>
    <source>
        <strain evidence="2 3">ABR2-5</strain>
    </source>
</reference>
<evidence type="ECO:0000313" key="3">
    <source>
        <dbReference type="Proteomes" id="UP001300692"/>
    </source>
</evidence>
<protein>
    <recommendedName>
        <fullName evidence="4">Cadherin domain-containing protein</fullName>
    </recommendedName>
</protein>
<dbReference type="Gene3D" id="2.60.40.3620">
    <property type="match status" value="1"/>
</dbReference>
<dbReference type="Proteomes" id="UP001300692">
    <property type="component" value="Unassembled WGS sequence"/>
</dbReference>